<feature type="binding site" evidence="7 9">
    <location>
        <position position="133"/>
    </location>
    <ligand>
        <name>substrate</name>
    </ligand>
</feature>
<dbReference type="InterPro" id="IPR029066">
    <property type="entry name" value="PLP-binding_barrel"/>
</dbReference>
<dbReference type="NCBIfam" id="TIGR00492">
    <property type="entry name" value="alr"/>
    <property type="match status" value="1"/>
</dbReference>
<evidence type="ECO:0000256" key="4">
    <source>
        <dbReference type="ARBA" id="ARBA00022898"/>
    </source>
</evidence>
<dbReference type="AlphaFoldDB" id="A0A7K1L827"/>
<feature type="domain" description="Alanine racemase C-terminal" evidence="10">
    <location>
        <begin position="243"/>
        <end position="370"/>
    </location>
</feature>
<dbReference type="UniPathway" id="UPA00042">
    <property type="reaction ID" value="UER00497"/>
</dbReference>
<evidence type="ECO:0000256" key="1">
    <source>
        <dbReference type="ARBA" id="ARBA00000316"/>
    </source>
</evidence>
<dbReference type="EC" id="5.1.1.1" evidence="3 7"/>
<accession>A0A7K1L827</accession>
<dbReference type="SMART" id="SM01005">
    <property type="entry name" value="Ala_racemase_C"/>
    <property type="match status" value="1"/>
</dbReference>
<keyword evidence="5 7" id="KW-0413">Isomerase</keyword>
<dbReference type="HAMAP" id="MF_01201">
    <property type="entry name" value="Ala_racemase"/>
    <property type="match status" value="1"/>
</dbReference>
<keyword evidence="4 7" id="KW-0663">Pyridoxal phosphate</keyword>
<dbReference type="Gene3D" id="3.20.20.10">
    <property type="entry name" value="Alanine racemase"/>
    <property type="match status" value="1"/>
</dbReference>
<comment type="cofactor">
    <cofactor evidence="2 7 8">
        <name>pyridoxal 5'-phosphate</name>
        <dbReference type="ChEBI" id="CHEBI:597326"/>
    </cofactor>
</comment>
<dbReference type="InterPro" id="IPR011079">
    <property type="entry name" value="Ala_racemase_C"/>
</dbReference>
<evidence type="ECO:0000256" key="7">
    <source>
        <dbReference type="HAMAP-Rule" id="MF_01201"/>
    </source>
</evidence>
<comment type="catalytic activity">
    <reaction evidence="1 7">
        <text>L-alanine = D-alanine</text>
        <dbReference type="Rhea" id="RHEA:20249"/>
        <dbReference type="ChEBI" id="CHEBI:57416"/>
        <dbReference type="ChEBI" id="CHEBI:57972"/>
        <dbReference type="EC" id="5.1.1.1"/>
    </reaction>
</comment>
<dbReference type="RefSeq" id="WP_156219708.1">
    <property type="nucleotide sequence ID" value="NZ_WOFH01000011.1"/>
</dbReference>
<sequence>MRVSAEARVDLDAIGDNIGLLRERAGDAEVMAMVKAEAYGHGLVEAGRAAVAGGATWLGVAKLAEALRLREAGVDVRTLVCLGVPGEPYEEAVARDVDLAVGAVWMVEEVAGAAERAGRPARIHLKADTGMSRGGAGERDWPALVDAALKAEASGHLRVVGIMSHFACADELGHPSIAAQLDAFGAMTRHAERVGARFEVRHIANSAATLTLPESRFDIVRPGIAAYGLTPMPSVGTFGLRPAMTLAASAALVKRVAAGSGVSYGLTYTTERETTLALVPAGYGDGIPRHGSNLLEVLAAGRRRTIAGRVCMDQFVIDLGDDDMAPGDEIVLFGPGDQGEPTAQDWADALGTISYEIVTRIGIRVPRAYSGRAV</sequence>
<dbReference type="EMBL" id="WOFH01000011">
    <property type="protein sequence ID" value="MUN40569.1"/>
    <property type="molecule type" value="Genomic_DNA"/>
</dbReference>
<comment type="function">
    <text evidence="7">Catalyzes the interconversion of L-alanine and D-alanine. May also act on other amino acids.</text>
</comment>
<reference evidence="11 12" key="1">
    <citation type="submission" date="2019-11" db="EMBL/GenBank/DDBJ databases">
        <authorList>
            <person name="Cao P."/>
        </authorList>
    </citation>
    <scope>NUCLEOTIDE SEQUENCE [LARGE SCALE GENOMIC DNA]</scope>
    <source>
        <strain evidence="11 12">NEAU-AAG5</strain>
    </source>
</reference>
<dbReference type="FunFam" id="2.40.37.10:FF:000015">
    <property type="entry name" value="Alanine racemase"/>
    <property type="match status" value="1"/>
</dbReference>
<organism evidence="11 12">
    <name type="scientific">Actinomadura litoris</name>
    <dbReference type="NCBI Taxonomy" id="2678616"/>
    <lineage>
        <taxon>Bacteria</taxon>
        <taxon>Bacillati</taxon>
        <taxon>Actinomycetota</taxon>
        <taxon>Actinomycetes</taxon>
        <taxon>Streptosporangiales</taxon>
        <taxon>Thermomonosporaceae</taxon>
        <taxon>Actinomadura</taxon>
    </lineage>
</organism>
<feature type="active site" description="Proton acceptor; specific for L-alanine" evidence="7">
    <location>
        <position position="264"/>
    </location>
</feature>
<dbReference type="PANTHER" id="PTHR30511:SF0">
    <property type="entry name" value="ALANINE RACEMASE, CATABOLIC-RELATED"/>
    <property type="match status" value="1"/>
</dbReference>
<name>A0A7K1L827_9ACTN</name>
<proteinExistence type="inferred from homology"/>
<dbReference type="SUPFAM" id="SSF51419">
    <property type="entry name" value="PLP-binding barrel"/>
    <property type="match status" value="1"/>
</dbReference>
<dbReference type="GO" id="GO:0009252">
    <property type="term" value="P:peptidoglycan biosynthetic process"/>
    <property type="evidence" value="ECO:0007669"/>
    <property type="project" value="TreeGrafter"/>
</dbReference>
<evidence type="ECO:0000256" key="6">
    <source>
        <dbReference type="ARBA" id="ARBA00072221"/>
    </source>
</evidence>
<evidence type="ECO:0000259" key="10">
    <source>
        <dbReference type="SMART" id="SM01005"/>
    </source>
</evidence>
<dbReference type="PRINTS" id="PR00992">
    <property type="entry name" value="ALARACEMASE"/>
</dbReference>
<dbReference type="Pfam" id="PF01168">
    <property type="entry name" value="Ala_racemase_N"/>
    <property type="match status" value="1"/>
</dbReference>
<feature type="binding site" evidence="7 9">
    <location>
        <position position="312"/>
    </location>
    <ligand>
        <name>substrate</name>
    </ligand>
</feature>
<dbReference type="InterPro" id="IPR000821">
    <property type="entry name" value="Ala_racemase"/>
</dbReference>
<comment type="caution">
    <text evidence="11">The sequence shown here is derived from an EMBL/GenBank/DDBJ whole genome shotgun (WGS) entry which is preliminary data.</text>
</comment>
<feature type="active site" description="Proton acceptor; specific for D-alanine" evidence="7">
    <location>
        <position position="35"/>
    </location>
</feature>
<dbReference type="Pfam" id="PF00842">
    <property type="entry name" value="Ala_racemase_C"/>
    <property type="match status" value="1"/>
</dbReference>
<dbReference type="CDD" id="cd00430">
    <property type="entry name" value="PLPDE_III_AR"/>
    <property type="match status" value="1"/>
</dbReference>
<dbReference type="FunFam" id="3.20.20.10:FF:000002">
    <property type="entry name" value="Alanine racemase"/>
    <property type="match status" value="1"/>
</dbReference>
<dbReference type="GO" id="GO:0030632">
    <property type="term" value="P:D-alanine biosynthetic process"/>
    <property type="evidence" value="ECO:0007669"/>
    <property type="project" value="UniProtKB-UniRule"/>
</dbReference>
<evidence type="ECO:0000313" key="12">
    <source>
        <dbReference type="Proteomes" id="UP000432015"/>
    </source>
</evidence>
<dbReference type="GO" id="GO:0008784">
    <property type="term" value="F:alanine racemase activity"/>
    <property type="evidence" value="ECO:0007669"/>
    <property type="project" value="UniProtKB-UniRule"/>
</dbReference>
<dbReference type="Proteomes" id="UP000432015">
    <property type="component" value="Unassembled WGS sequence"/>
</dbReference>
<dbReference type="SUPFAM" id="SSF50621">
    <property type="entry name" value="Alanine racemase C-terminal domain-like"/>
    <property type="match status" value="1"/>
</dbReference>
<comment type="pathway">
    <text evidence="7">Amino-acid biosynthesis; D-alanine biosynthesis; D-alanine from L-alanine: step 1/1.</text>
</comment>
<gene>
    <name evidence="11" type="primary">alr</name>
    <name evidence="11" type="ORF">GNZ18_28790</name>
</gene>
<evidence type="ECO:0000313" key="11">
    <source>
        <dbReference type="EMBL" id="MUN40569.1"/>
    </source>
</evidence>
<dbReference type="PANTHER" id="PTHR30511">
    <property type="entry name" value="ALANINE RACEMASE"/>
    <property type="match status" value="1"/>
</dbReference>
<dbReference type="InterPro" id="IPR001608">
    <property type="entry name" value="Ala_racemase_N"/>
</dbReference>
<keyword evidence="12" id="KW-1185">Reference proteome</keyword>
<dbReference type="InterPro" id="IPR009006">
    <property type="entry name" value="Ala_racemase/Decarboxylase_C"/>
</dbReference>
<evidence type="ECO:0000256" key="9">
    <source>
        <dbReference type="PIRSR" id="PIRSR600821-52"/>
    </source>
</evidence>
<dbReference type="GO" id="GO:0005829">
    <property type="term" value="C:cytosol"/>
    <property type="evidence" value="ECO:0007669"/>
    <property type="project" value="TreeGrafter"/>
</dbReference>
<feature type="modified residue" description="N6-(pyridoxal phosphate)lysine" evidence="7 8">
    <location>
        <position position="35"/>
    </location>
</feature>
<evidence type="ECO:0000256" key="2">
    <source>
        <dbReference type="ARBA" id="ARBA00001933"/>
    </source>
</evidence>
<evidence type="ECO:0000256" key="5">
    <source>
        <dbReference type="ARBA" id="ARBA00023235"/>
    </source>
</evidence>
<comment type="similarity">
    <text evidence="7">Belongs to the alanine racemase family.</text>
</comment>
<dbReference type="Gene3D" id="2.40.37.10">
    <property type="entry name" value="Lyase, Ornithine Decarboxylase, Chain A, domain 1"/>
    <property type="match status" value="1"/>
</dbReference>
<dbReference type="GO" id="GO:0030170">
    <property type="term" value="F:pyridoxal phosphate binding"/>
    <property type="evidence" value="ECO:0007669"/>
    <property type="project" value="UniProtKB-UniRule"/>
</dbReference>
<evidence type="ECO:0000256" key="8">
    <source>
        <dbReference type="PIRSR" id="PIRSR600821-50"/>
    </source>
</evidence>
<protein>
    <recommendedName>
        <fullName evidence="6 7">Alanine racemase</fullName>
        <ecNumber evidence="3 7">5.1.1.1</ecNumber>
    </recommendedName>
</protein>
<evidence type="ECO:0000256" key="3">
    <source>
        <dbReference type="ARBA" id="ARBA00013089"/>
    </source>
</evidence>